<keyword evidence="2" id="KW-0732">Signal</keyword>
<feature type="compositionally biased region" description="Low complexity" evidence="1">
    <location>
        <begin position="1023"/>
        <end position="1039"/>
    </location>
</feature>
<evidence type="ECO:0000313" key="4">
    <source>
        <dbReference type="Proteomes" id="UP000316213"/>
    </source>
</evidence>
<feature type="chain" id="PRO_5023057750" description="Secreted protein" evidence="2">
    <location>
        <begin position="28"/>
        <end position="1080"/>
    </location>
</feature>
<sequence length="1080" mass="117184" precursor="true">MCRKKCFRLVRLVFFLLIVGNSGFHPALPQPLVVAQSLVVEHSMAAEPSQPIAATPHGQPIEWVLRDEKFFPNSDATVQTPLGQVPTESRSIEIISIPTGQVIETVALELDVDSFTYRGRSQIALSPGVYQLELSMAAPHRKWLGFLAWESVSRPTGTPETKSWPLIVLPSADSRAASAQANDTGTGDSNKPPRVLVRWNDDSNQSGNWISNSTAPGDARDRSRLAEGALAPLAWIRGSGSAENVSAAHGWAGRLASIDERINRIAELSTDGVILSPIESPATSAFEQTSKIEEQYLIAKCDVLGLPVWRFVAQVSDGGETPETMEGGVASNGLTPVKLVDPESRTHSVADYRRSPATTLRGRFRTDMSQSNDSDFVWFGIQDVAPARTPPSPTTPAQASLPPSPLENIEEGFATKTWLRDWSHWVVRVPAAIQERSIAGLVIDESLISSEVLPEHGSVEEAIFIWRHLWTADSHWLESTSGDRLVHVRQCRLGSQSTFVCLNQTPWTMTLTLPLANLVQWNDQWNSITANGSSVPKTGSSQLERMRLTRPAVSMLGSTTTIPPMGMIVCQTEHELSRLLTFGSRIQGGAEKIAEVTRDVTMIVEHMGLLGELASLRRTPGEQLAGQYPSSNRRGDRIEANAEAQRRLAETSKSAGWGSSIWSADRWGLGRAVSSGSSVEANLATTKLNSAGGSEQDSLASSMATEQLGTDAGRLVSDGGEAARPSLLTFRNLLTNGGFEAASSMGIAGWMHSQHPVDAVALDRQTRYSGTSAVRLEGKDSRGSTTWLISRDLYPPETGRLGVSMALRGEPSQSDSAESPQPEDPQARKKTGFTTDPNEPSVIRVAIEGERNGHPIRQVATLEIPNDGQWQPGTIALQWLDLDASQDTNLRLTIDNYSTSRIWVDDVVVTDYFASQAERTELQSLAYLAVNGLQHSDLAPAARLLNNYWAGELLRVANHQAPNHQAPNHQSLSSLRASSGSQIAEVPGKPSEMSNASKLGRFMYEPPSLPRSAWAPQRETDIPTSSTNPSGSNTMPNSPERSEVDSGAVERADGSANAASKEPPSISRRIRGWLPSPLRF</sequence>
<feature type="region of interest" description="Disordered" evidence="1">
    <location>
        <begin position="201"/>
        <end position="220"/>
    </location>
</feature>
<dbReference type="Gene3D" id="2.60.120.260">
    <property type="entry name" value="Galactose-binding domain-like"/>
    <property type="match status" value="1"/>
</dbReference>
<proteinExistence type="predicted"/>
<feature type="region of interest" description="Disordered" evidence="1">
    <location>
        <begin position="809"/>
        <end position="838"/>
    </location>
</feature>
<evidence type="ECO:0000256" key="1">
    <source>
        <dbReference type="SAM" id="MobiDB-lite"/>
    </source>
</evidence>
<protein>
    <recommendedName>
        <fullName evidence="5">Secreted protein</fullName>
    </recommendedName>
</protein>
<dbReference type="Proteomes" id="UP000316213">
    <property type="component" value="Unassembled WGS sequence"/>
</dbReference>
<keyword evidence="4" id="KW-1185">Reference proteome</keyword>
<feature type="compositionally biased region" description="Basic and acidic residues" evidence="1">
    <location>
        <begin position="1040"/>
        <end position="1053"/>
    </location>
</feature>
<feature type="compositionally biased region" description="Low complexity" evidence="1">
    <location>
        <begin position="971"/>
        <end position="981"/>
    </location>
</feature>
<gene>
    <name evidence="3" type="ORF">Pla100_18490</name>
</gene>
<feature type="region of interest" description="Disordered" evidence="1">
    <location>
        <begin position="175"/>
        <end position="196"/>
    </location>
</feature>
<dbReference type="EMBL" id="SJPM01000002">
    <property type="protein sequence ID" value="TWU02109.1"/>
    <property type="molecule type" value="Genomic_DNA"/>
</dbReference>
<feature type="compositionally biased region" description="Polar residues" evidence="1">
    <location>
        <begin position="202"/>
        <end position="215"/>
    </location>
</feature>
<evidence type="ECO:0008006" key="5">
    <source>
        <dbReference type="Google" id="ProtNLM"/>
    </source>
</evidence>
<organism evidence="3 4">
    <name type="scientific">Neorhodopirellula pilleata</name>
    <dbReference type="NCBI Taxonomy" id="2714738"/>
    <lineage>
        <taxon>Bacteria</taxon>
        <taxon>Pseudomonadati</taxon>
        <taxon>Planctomycetota</taxon>
        <taxon>Planctomycetia</taxon>
        <taxon>Pirellulales</taxon>
        <taxon>Pirellulaceae</taxon>
        <taxon>Neorhodopirellula</taxon>
    </lineage>
</organism>
<feature type="compositionally biased region" description="Polar residues" evidence="1">
    <location>
        <begin position="177"/>
        <end position="189"/>
    </location>
</feature>
<evidence type="ECO:0000256" key="2">
    <source>
        <dbReference type="SAM" id="SignalP"/>
    </source>
</evidence>
<feature type="region of interest" description="Disordered" evidence="1">
    <location>
        <begin position="963"/>
        <end position="995"/>
    </location>
</feature>
<feature type="region of interest" description="Disordered" evidence="1">
    <location>
        <begin position="1008"/>
        <end position="1080"/>
    </location>
</feature>
<dbReference type="AlphaFoldDB" id="A0A5C6AS67"/>
<name>A0A5C6AS67_9BACT</name>
<comment type="caution">
    <text evidence="3">The sequence shown here is derived from an EMBL/GenBank/DDBJ whole genome shotgun (WGS) entry which is preliminary data.</text>
</comment>
<accession>A0A5C6AS67</accession>
<reference evidence="3 4" key="1">
    <citation type="submission" date="2019-02" db="EMBL/GenBank/DDBJ databases">
        <title>Deep-cultivation of Planctomycetes and their phenomic and genomic characterization uncovers novel biology.</title>
        <authorList>
            <person name="Wiegand S."/>
            <person name="Jogler M."/>
            <person name="Boedeker C."/>
            <person name="Pinto D."/>
            <person name="Vollmers J."/>
            <person name="Rivas-Marin E."/>
            <person name="Kohn T."/>
            <person name="Peeters S.H."/>
            <person name="Heuer A."/>
            <person name="Rast P."/>
            <person name="Oberbeckmann S."/>
            <person name="Bunk B."/>
            <person name="Jeske O."/>
            <person name="Meyerdierks A."/>
            <person name="Storesund J.E."/>
            <person name="Kallscheuer N."/>
            <person name="Luecker S."/>
            <person name="Lage O.M."/>
            <person name="Pohl T."/>
            <person name="Merkel B.J."/>
            <person name="Hornburger P."/>
            <person name="Mueller R.-W."/>
            <person name="Bruemmer F."/>
            <person name="Labrenz M."/>
            <person name="Spormann A.M."/>
            <person name="Op Den Camp H."/>
            <person name="Overmann J."/>
            <person name="Amann R."/>
            <person name="Jetten M.S.M."/>
            <person name="Mascher T."/>
            <person name="Medema M.H."/>
            <person name="Devos D.P."/>
            <person name="Kaster A.-K."/>
            <person name="Ovreas L."/>
            <person name="Rohde M."/>
            <person name="Galperin M.Y."/>
            <person name="Jogler C."/>
        </authorList>
    </citation>
    <scope>NUCLEOTIDE SEQUENCE [LARGE SCALE GENOMIC DNA]</scope>
    <source>
        <strain evidence="3 4">Pla100</strain>
    </source>
</reference>
<feature type="signal peptide" evidence="2">
    <location>
        <begin position="1"/>
        <end position="27"/>
    </location>
</feature>
<evidence type="ECO:0000313" key="3">
    <source>
        <dbReference type="EMBL" id="TWU02109.1"/>
    </source>
</evidence>